<dbReference type="AlphaFoldDB" id="A0A4U0F4K3"/>
<keyword evidence="1" id="KW-0812">Transmembrane</keyword>
<feature type="transmembrane region" description="Helical" evidence="1">
    <location>
        <begin position="375"/>
        <end position="394"/>
    </location>
</feature>
<evidence type="ECO:0000313" key="2">
    <source>
        <dbReference type="EMBL" id="TJY37722.1"/>
    </source>
</evidence>
<keyword evidence="3" id="KW-1185">Reference proteome</keyword>
<dbReference type="EMBL" id="SUPL01000001">
    <property type="protein sequence ID" value="TJY37722.1"/>
    <property type="molecule type" value="Genomic_DNA"/>
</dbReference>
<protein>
    <submittedName>
        <fullName evidence="2">Uncharacterized protein</fullName>
    </submittedName>
</protein>
<accession>A0A4U0F4K3</accession>
<evidence type="ECO:0000313" key="3">
    <source>
        <dbReference type="Proteomes" id="UP000307657"/>
    </source>
</evidence>
<name>A0A4U0F4K3_9FLAO</name>
<dbReference type="OrthoDB" id="912496at2"/>
<comment type="caution">
    <text evidence="2">The sequence shown here is derived from an EMBL/GenBank/DDBJ whole genome shotgun (WGS) entry which is preliminary data.</text>
</comment>
<proteinExistence type="predicted"/>
<gene>
    <name evidence="2" type="ORF">E5167_00260</name>
</gene>
<organism evidence="2 3">
    <name type="scientific">Pontimicrobium aquaticum</name>
    <dbReference type="NCBI Taxonomy" id="2565367"/>
    <lineage>
        <taxon>Bacteria</taxon>
        <taxon>Pseudomonadati</taxon>
        <taxon>Bacteroidota</taxon>
        <taxon>Flavobacteriia</taxon>
        <taxon>Flavobacteriales</taxon>
        <taxon>Flavobacteriaceae</taxon>
        <taxon>Pontimicrobium</taxon>
    </lineage>
</organism>
<sequence>MRQFLFVFFFLNSLIGFSQEEWVHINTRFGANSSEIKDAIPVVDTSNGNFAFFLQEYNGITGYLYNENQELISEMRVPLFPKKTPYFIGSVINDYLVTLFFKNGSGRKFSSIAFNFTTNKFVVKEELPIDLRKEVIVDSFNEMEILHLLTIIQGTSVLKLYTFDKESNIETKTIDLTEHEFSGIKGGEFYYMYFGPNGYGKTSQILKNEPMSLELTSSSSKAYFNEGVVTLTTDFQDDYTYLLNIDTKDGSWKVKELENKDFTKTELRSKSNSFIYKDLFFKVHVTPYRLVFSIYNKTTNELVKEFTINEDSEIDFKNSPIMLEGGDLSNYRELKRTKQFLRKIFRSNLGVSVYEREGLYVVTIGASEEIQRVNMSIMGGMIGGMIGGALFSAFNSYSKTKSTRIICLFDKDFSHVEGDNIPLNGFDIINNDSSNLEGNQLFESVFKYKDSYIRGAFNKKSGVYRFLKYTEY</sequence>
<evidence type="ECO:0000256" key="1">
    <source>
        <dbReference type="SAM" id="Phobius"/>
    </source>
</evidence>
<keyword evidence="1" id="KW-0472">Membrane</keyword>
<reference evidence="2 3" key="1">
    <citation type="submission" date="2019-04" db="EMBL/GenBank/DDBJ databases">
        <title>Lacinutrix sp. nov., isolated from marine water.</title>
        <authorList>
            <person name="Kim W."/>
        </authorList>
    </citation>
    <scope>NUCLEOTIDE SEQUENCE [LARGE SCALE GENOMIC DNA]</scope>
    <source>
        <strain evidence="2 3">CAU 1491</strain>
    </source>
</reference>
<dbReference type="RefSeq" id="WP_136839845.1">
    <property type="nucleotide sequence ID" value="NZ_SUPL01000001.1"/>
</dbReference>
<keyword evidence="1" id="KW-1133">Transmembrane helix</keyword>
<dbReference type="Proteomes" id="UP000307657">
    <property type="component" value="Unassembled WGS sequence"/>
</dbReference>